<feature type="region of interest" description="Disordered" evidence="16">
    <location>
        <begin position="1022"/>
        <end position="1055"/>
    </location>
</feature>
<evidence type="ECO:0000256" key="5">
    <source>
        <dbReference type="ARBA" id="ARBA00022741"/>
    </source>
</evidence>
<evidence type="ECO:0000259" key="17">
    <source>
        <dbReference type="PROSITE" id="PS51997"/>
    </source>
</evidence>
<evidence type="ECO:0000256" key="6">
    <source>
        <dbReference type="ARBA" id="ARBA00022771"/>
    </source>
</evidence>
<reference evidence="18" key="1">
    <citation type="submission" date="2022-07" db="EMBL/GenBank/DDBJ databases">
        <title>Phylogenomic reconstructions and comparative analyses of Kickxellomycotina fungi.</title>
        <authorList>
            <person name="Reynolds N.K."/>
            <person name="Stajich J.E."/>
            <person name="Barry K."/>
            <person name="Grigoriev I.V."/>
            <person name="Crous P."/>
            <person name="Smith M.E."/>
        </authorList>
    </citation>
    <scope>NUCLEOTIDE SEQUENCE</scope>
    <source>
        <strain evidence="18">BCRC 34297</strain>
    </source>
</reference>
<evidence type="ECO:0000256" key="14">
    <source>
        <dbReference type="ARBA" id="ARBA00055561"/>
    </source>
</evidence>
<dbReference type="InterPro" id="IPR018999">
    <property type="entry name" value="UPF1_CH/ZBD"/>
</dbReference>
<accession>A0A9W8GX34</accession>
<keyword evidence="10" id="KW-0067">ATP-binding</keyword>
<organism evidence="18 19">
    <name type="scientific">Coemansia pectinata</name>
    <dbReference type="NCBI Taxonomy" id="1052879"/>
    <lineage>
        <taxon>Eukaryota</taxon>
        <taxon>Fungi</taxon>
        <taxon>Fungi incertae sedis</taxon>
        <taxon>Zoopagomycota</taxon>
        <taxon>Kickxellomycotina</taxon>
        <taxon>Kickxellomycetes</taxon>
        <taxon>Kickxellales</taxon>
        <taxon>Kickxellaceae</taxon>
        <taxon>Coemansia</taxon>
    </lineage>
</organism>
<dbReference type="GO" id="GO:0003678">
    <property type="term" value="F:DNA helicase activity"/>
    <property type="evidence" value="ECO:0007669"/>
    <property type="project" value="UniProtKB-EC"/>
</dbReference>
<evidence type="ECO:0000256" key="15">
    <source>
        <dbReference type="PROSITE-ProRule" id="PRU01341"/>
    </source>
</evidence>
<keyword evidence="4 15" id="KW-0479">Metal-binding</keyword>
<evidence type="ECO:0000256" key="2">
    <source>
        <dbReference type="ARBA" id="ARBA00007913"/>
    </source>
</evidence>
<feature type="region of interest" description="C3H" evidence="15">
    <location>
        <begin position="57"/>
        <end position="89"/>
    </location>
</feature>
<dbReference type="PANTHER" id="PTHR10887">
    <property type="entry name" value="DNA2/NAM7 HELICASE FAMILY"/>
    <property type="match status" value="1"/>
</dbReference>
<dbReference type="CDD" id="cd18808">
    <property type="entry name" value="SF1_C_Upf1"/>
    <property type="match status" value="1"/>
</dbReference>
<comment type="caution">
    <text evidence="18">The sequence shown here is derived from an EMBL/GenBank/DDBJ whole genome shotgun (WGS) entry which is preliminary data.</text>
</comment>
<dbReference type="Pfam" id="PF09416">
    <property type="entry name" value="UPF1_Zn_bind"/>
    <property type="match status" value="1"/>
</dbReference>
<dbReference type="Gene3D" id="3.40.50.300">
    <property type="entry name" value="P-loop containing nucleotide triphosphate hydrolases"/>
    <property type="match status" value="2"/>
</dbReference>
<dbReference type="Pfam" id="PF13087">
    <property type="entry name" value="AAA_12"/>
    <property type="match status" value="1"/>
</dbReference>
<comment type="subcellular location">
    <subcellularLocation>
        <location evidence="1">Cytoplasm</location>
    </subcellularLocation>
</comment>
<dbReference type="FunFam" id="3.40.50.300:FF:000097">
    <property type="entry name" value="Regulator of nonsense transcripts 1"/>
    <property type="match status" value="1"/>
</dbReference>
<evidence type="ECO:0000256" key="3">
    <source>
        <dbReference type="ARBA" id="ARBA00022490"/>
    </source>
</evidence>
<dbReference type="GO" id="GO:0000184">
    <property type="term" value="P:nuclear-transcribed mRNA catabolic process, nonsense-mediated decay"/>
    <property type="evidence" value="ECO:0007669"/>
    <property type="project" value="UniProtKB-KW"/>
</dbReference>
<evidence type="ECO:0000256" key="7">
    <source>
        <dbReference type="ARBA" id="ARBA00022801"/>
    </source>
</evidence>
<dbReference type="PROSITE" id="PS51997">
    <property type="entry name" value="UPF1_CH_RICH"/>
    <property type="match status" value="1"/>
</dbReference>
<dbReference type="SUPFAM" id="SSF52540">
    <property type="entry name" value="P-loop containing nucleoside triphosphate hydrolases"/>
    <property type="match status" value="1"/>
</dbReference>
<evidence type="ECO:0000256" key="8">
    <source>
        <dbReference type="ARBA" id="ARBA00022806"/>
    </source>
</evidence>
<dbReference type="InterPro" id="IPR027417">
    <property type="entry name" value="P-loop_NTPase"/>
</dbReference>
<dbReference type="GO" id="GO:0003724">
    <property type="term" value="F:RNA helicase activity"/>
    <property type="evidence" value="ECO:0007669"/>
    <property type="project" value="UniProtKB-EC"/>
</dbReference>
<keyword evidence="6 15" id="KW-0863">Zinc-finger</keyword>
<evidence type="ECO:0000256" key="9">
    <source>
        <dbReference type="ARBA" id="ARBA00022833"/>
    </source>
</evidence>
<dbReference type="InterPro" id="IPR047187">
    <property type="entry name" value="SF1_C_Upf1"/>
</dbReference>
<protein>
    <submittedName>
        <fullName evidence="18">ATP-dependent RNA helicase</fullName>
    </submittedName>
</protein>
<evidence type="ECO:0000256" key="11">
    <source>
        <dbReference type="ARBA" id="ARBA00023161"/>
    </source>
</evidence>
<sequence>MQSQDLHAHEYAGDVGDIEELQFSQLSLDGAVSEVYSSDGEDSQNGVADKTLPEHACAYCGVHEENSVTKCLTCKRWFCNARGNTSSSHIIWHLVRAHHKEVQLHPGSQLGETTLECYNCGGRNVFSLGFIPAKSDTVVVILCRGCASAPSSKDVMWDATQWQPLIHERQLINWLVRVPSAQAQQKSNTVNSQQIRSFEEMWVRNSSSLVGDAIAPEAEVEAQKVLLRYEDAYQYQSIFGPLVKIEADYDRRMKESQTEDNITVRWDTGLNRRKLAYFQLPKYEMGEVRLAIGDELQLSYSDALIRDTWSGSGNVIKLPNSTSDEICIEMSTMDAPVEITNGFAVDFVWKSTTFDRMQSAMKKFAATDSAVSEYIYHKLLGHDVDKVELDTKLPKQFHAPGLPELNTSQIEAIKSTLKSPLSLIQGPPGTGKTVTSATLVYHLAKASTEKILVCAPSNVAVDQLTEKIHRTGLRVVRITAKSREELESRISHLELHSQALMNDTIPELKKLHRLKMTMGELSSNDQVRYRRLRQLSEMEVLKHADVILCTCVGAGDKRLARFQFHTVLIDESTQSSEPECLIPLVMGARQVVLIGDHQQLGPVIVSKTAAAAGLSQSLFERLVFLGLRPHRLVVQYRMHPCLSEFPSNFFYEGSLQNGVTAQERTRSDIGFPWPNPAKPMMLLACNGIEEIASNGTSYINRMEASACEKIVTRMLKSSLLPDQIGVITPYEGQRSWIVHHMAQAGSLANDIYKAVEVASVDAFQGREKDYIIVSCVRNNEHQGIGFLSDPRRLNVALTRAKYGIIVLGSPKVLSRNPLWHELLSYYKLHGVLVEGQLSNLVQSTARLSRPHMPKGSHTLSGRSMVMQVNTAPGAASSNRLAQLVGRSTMRYIPPDLEPSTGQGMALASISGRAMGGTALNSSLYSNFFGGSMTQSSVLTQASFADPLSSQLFSQDFDMHSQQFTQHDTVMMSPTGGSATARMARGVAATDDAASSTGSTNSFNPRMHASIMFSKSDRVLIGSEQSSASGGSANGHRAPQRDAKAPPSSGRALFGDGYAQAPPFSQAYLTQESIHDGYWGNQADGLAGASQFTADGASQFTQDYSSQHFTQY</sequence>
<dbReference type="InterPro" id="IPR040812">
    <property type="entry name" value="UPF1_1B_dom"/>
</dbReference>
<dbReference type="Proteomes" id="UP001140011">
    <property type="component" value="Unassembled WGS sequence"/>
</dbReference>
<keyword evidence="9 15" id="KW-0862">Zinc</keyword>
<evidence type="ECO:0000256" key="16">
    <source>
        <dbReference type="SAM" id="MobiDB-lite"/>
    </source>
</evidence>
<comment type="caution">
    <text evidence="15">Lacks conserved residue(s) required for the propagation of feature annotation.</text>
</comment>
<keyword evidence="19" id="KW-1185">Reference proteome</keyword>
<dbReference type="InterPro" id="IPR045055">
    <property type="entry name" value="DNA2/NAM7-like"/>
</dbReference>
<dbReference type="Pfam" id="PF13086">
    <property type="entry name" value="AAA_11"/>
    <property type="match status" value="2"/>
</dbReference>
<dbReference type="GO" id="GO:0005524">
    <property type="term" value="F:ATP binding"/>
    <property type="evidence" value="ECO:0007669"/>
    <property type="project" value="UniProtKB-KW"/>
</dbReference>
<dbReference type="AlphaFoldDB" id="A0A9W8GX34"/>
<dbReference type="InterPro" id="IPR041679">
    <property type="entry name" value="DNA2/NAM7-like_C"/>
</dbReference>
<dbReference type="OrthoDB" id="6513042at2759"/>
<comment type="similarity">
    <text evidence="2">Belongs to the DNA2/NAM7 helicase family.</text>
</comment>
<evidence type="ECO:0000256" key="12">
    <source>
        <dbReference type="ARBA" id="ARBA00048432"/>
    </source>
</evidence>
<keyword evidence="11" id="KW-0866">Nonsense-mediated mRNA decay</keyword>
<dbReference type="Gene3D" id="6.10.140.1240">
    <property type="match status" value="1"/>
</dbReference>
<keyword evidence="8 18" id="KW-0347">Helicase</keyword>
<comment type="function">
    <text evidence="14">RNA-dependent helicase required for nonsense-mediated decay (NMD) of aberrant mRNAs containing premature stop codons and modulates the expression level of normal mRNAs. Also capable of unwinding double-stranded DNA and translocating on single-stranded DNA.</text>
</comment>
<comment type="catalytic activity">
    <reaction evidence="12">
        <text>ATP + H2O = ADP + phosphate + H(+)</text>
        <dbReference type="Rhea" id="RHEA:13065"/>
        <dbReference type="ChEBI" id="CHEBI:15377"/>
        <dbReference type="ChEBI" id="CHEBI:15378"/>
        <dbReference type="ChEBI" id="CHEBI:30616"/>
        <dbReference type="ChEBI" id="CHEBI:43474"/>
        <dbReference type="ChEBI" id="CHEBI:456216"/>
        <dbReference type="EC" id="3.6.4.12"/>
    </reaction>
    <physiologicalReaction direction="left-to-right" evidence="12">
        <dbReference type="Rhea" id="RHEA:13066"/>
    </physiologicalReaction>
</comment>
<feature type="domain" description="Upf1" evidence="17">
    <location>
        <begin position="49"/>
        <end position="205"/>
    </location>
</feature>
<dbReference type="GO" id="GO:0008270">
    <property type="term" value="F:zinc ion binding"/>
    <property type="evidence" value="ECO:0007669"/>
    <property type="project" value="UniProtKB-UniRule"/>
</dbReference>
<evidence type="ECO:0000313" key="19">
    <source>
        <dbReference type="Proteomes" id="UP001140011"/>
    </source>
</evidence>
<dbReference type="CDD" id="cd18039">
    <property type="entry name" value="DEXXQc_UPF1"/>
    <property type="match status" value="1"/>
</dbReference>
<keyword evidence="5" id="KW-0547">Nucleotide-binding</keyword>
<evidence type="ECO:0000256" key="4">
    <source>
        <dbReference type="ARBA" id="ARBA00022723"/>
    </source>
</evidence>
<keyword evidence="7" id="KW-0378">Hydrolase</keyword>
<comment type="catalytic activity">
    <reaction evidence="13">
        <text>ATP + H2O = ADP + phosphate + H(+)</text>
        <dbReference type="Rhea" id="RHEA:13065"/>
        <dbReference type="ChEBI" id="CHEBI:15377"/>
        <dbReference type="ChEBI" id="CHEBI:15378"/>
        <dbReference type="ChEBI" id="CHEBI:30616"/>
        <dbReference type="ChEBI" id="CHEBI:43474"/>
        <dbReference type="ChEBI" id="CHEBI:456216"/>
        <dbReference type="EC" id="3.6.4.13"/>
    </reaction>
    <physiologicalReaction direction="left-to-right" evidence="13">
        <dbReference type="Rhea" id="RHEA:13066"/>
    </physiologicalReaction>
</comment>
<dbReference type="GO" id="GO:0005737">
    <property type="term" value="C:cytoplasm"/>
    <property type="evidence" value="ECO:0007669"/>
    <property type="project" value="UniProtKB-SubCell"/>
</dbReference>
<evidence type="ECO:0000256" key="10">
    <source>
        <dbReference type="ARBA" id="ARBA00022840"/>
    </source>
</evidence>
<dbReference type="CDD" id="cd21400">
    <property type="entry name" value="ZBD_UPF1-like"/>
    <property type="match status" value="1"/>
</dbReference>
<dbReference type="CDD" id="cd21407">
    <property type="entry name" value="1B_UPF1-like"/>
    <property type="match status" value="1"/>
</dbReference>
<evidence type="ECO:0000256" key="1">
    <source>
        <dbReference type="ARBA" id="ARBA00004496"/>
    </source>
</evidence>
<proteinExistence type="inferred from homology"/>
<dbReference type="EMBL" id="JANBUH010000083">
    <property type="protein sequence ID" value="KAJ2755007.1"/>
    <property type="molecule type" value="Genomic_DNA"/>
</dbReference>
<dbReference type="Gene3D" id="2.40.30.230">
    <property type="match status" value="1"/>
</dbReference>
<gene>
    <name evidence="18" type="primary">NAM7</name>
    <name evidence="18" type="ORF">GGI19_001999</name>
</gene>
<feature type="region of interest" description="CC/SHH/C" evidence="15">
    <location>
        <begin position="71"/>
        <end position="99"/>
    </location>
</feature>
<keyword evidence="3" id="KW-0963">Cytoplasm</keyword>
<evidence type="ECO:0000256" key="13">
    <source>
        <dbReference type="ARBA" id="ARBA00049390"/>
    </source>
</evidence>
<dbReference type="GO" id="GO:0016787">
    <property type="term" value="F:hydrolase activity"/>
    <property type="evidence" value="ECO:0007669"/>
    <property type="project" value="UniProtKB-KW"/>
</dbReference>
<evidence type="ECO:0000313" key="18">
    <source>
        <dbReference type="EMBL" id="KAJ2755007.1"/>
    </source>
</evidence>
<dbReference type="InterPro" id="IPR041677">
    <property type="entry name" value="DNA2/NAM7_AAA_11"/>
</dbReference>
<dbReference type="PANTHER" id="PTHR10887:SF364">
    <property type="entry name" value="REGULATOR OF NONSENSE TRANSCRIPTS 1"/>
    <property type="match status" value="1"/>
</dbReference>
<name>A0A9W8GX34_9FUNG</name>
<dbReference type="Pfam" id="PF18141">
    <property type="entry name" value="UPF1_1B_dom"/>
    <property type="match status" value="1"/>
</dbReference>
<feature type="compositionally biased region" description="Low complexity" evidence="16">
    <location>
        <begin position="1022"/>
        <end position="1034"/>
    </location>
</feature>
<dbReference type="GO" id="GO:0003723">
    <property type="term" value="F:RNA binding"/>
    <property type="evidence" value="ECO:0007669"/>
    <property type="project" value="InterPro"/>
</dbReference>